<evidence type="ECO:0000313" key="3">
    <source>
        <dbReference type="Proteomes" id="UP000616201"/>
    </source>
</evidence>
<evidence type="ECO:0000313" key="2">
    <source>
        <dbReference type="EMBL" id="MBE8714962.1"/>
    </source>
</evidence>
<dbReference type="InterPro" id="IPR024173">
    <property type="entry name" value="Pesterase_MJ0037-like"/>
</dbReference>
<reference evidence="2" key="1">
    <citation type="submission" date="2018-02" db="EMBL/GenBank/DDBJ databases">
        <authorList>
            <person name="Vasarhelyi B.M."/>
            <person name="Deshmukh S."/>
            <person name="Balint B."/>
            <person name="Kukolya J."/>
        </authorList>
    </citation>
    <scope>NUCLEOTIDE SEQUENCE</scope>
    <source>
        <strain evidence="2">KB22</strain>
    </source>
</reference>
<dbReference type="Pfam" id="PF00149">
    <property type="entry name" value="Metallophos"/>
    <property type="match status" value="1"/>
</dbReference>
<dbReference type="Proteomes" id="UP000616201">
    <property type="component" value="Unassembled WGS sequence"/>
</dbReference>
<proteinExistence type="predicted"/>
<dbReference type="PANTHER" id="PTHR39323:SF1">
    <property type="entry name" value="BLR1149 PROTEIN"/>
    <property type="match status" value="1"/>
</dbReference>
<dbReference type="InterPro" id="IPR004843">
    <property type="entry name" value="Calcineurin-like_PHP"/>
</dbReference>
<accession>A0A928V1U2</accession>
<sequence length="213" mass="24552">MAKKLDFNGVEVFLLPQKAVFVPLYNTLVISDWHLGKLGHFRQEGLFVPPMQLVHEFARVEELLLELPVKKVIFLGDLFHSNWNTEWDEFVLFLKKYPQIEFILTKGNHDILPKDMLHSALHIKDEYLLTEGLVFSHQPIIGLPDYIYNIVGHIHPGCVITTKGRQHFRLPCFHLEDKVLTVPAFGKWTGLHILHKDEDSRIFAVVGDGVVEV</sequence>
<dbReference type="RefSeq" id="WP_196936816.1">
    <property type="nucleotide sequence ID" value="NZ_MU158698.1"/>
</dbReference>
<protein>
    <submittedName>
        <fullName evidence="2">Phosphoesterase</fullName>
    </submittedName>
</protein>
<dbReference type="EMBL" id="PRDK01000009">
    <property type="protein sequence ID" value="MBE8714962.1"/>
    <property type="molecule type" value="Genomic_DNA"/>
</dbReference>
<dbReference type="SUPFAM" id="SSF56300">
    <property type="entry name" value="Metallo-dependent phosphatases"/>
    <property type="match status" value="1"/>
</dbReference>
<dbReference type="GO" id="GO:0016787">
    <property type="term" value="F:hydrolase activity"/>
    <property type="evidence" value="ECO:0007669"/>
    <property type="project" value="InterPro"/>
</dbReference>
<dbReference type="InterPro" id="IPR029052">
    <property type="entry name" value="Metallo-depent_PP-like"/>
</dbReference>
<dbReference type="AlphaFoldDB" id="A0A928V1U2"/>
<dbReference type="PIRSF" id="PIRSF000887">
    <property type="entry name" value="Pesterase_MJ0037"/>
    <property type="match status" value="1"/>
</dbReference>
<dbReference type="NCBIfam" id="TIGR04123">
    <property type="entry name" value="P_estr_lig_assc"/>
    <property type="match status" value="1"/>
</dbReference>
<evidence type="ECO:0000259" key="1">
    <source>
        <dbReference type="Pfam" id="PF00149"/>
    </source>
</evidence>
<dbReference type="Gene3D" id="3.60.21.10">
    <property type="match status" value="1"/>
</dbReference>
<comment type="caution">
    <text evidence="2">The sequence shown here is derived from an EMBL/GenBank/DDBJ whole genome shotgun (WGS) entry which is preliminary data.</text>
</comment>
<gene>
    <name evidence="2" type="ORF">C4F49_14860</name>
</gene>
<dbReference type="InterPro" id="IPR026336">
    <property type="entry name" value="PdeM-like"/>
</dbReference>
<feature type="domain" description="Calcineurin-like phosphoesterase" evidence="1">
    <location>
        <begin position="27"/>
        <end position="153"/>
    </location>
</feature>
<name>A0A928V1U2_9SPHI</name>
<organism evidence="2 3">
    <name type="scientific">Sphingobacterium hungaricum</name>
    <dbReference type="NCBI Taxonomy" id="2082723"/>
    <lineage>
        <taxon>Bacteria</taxon>
        <taxon>Pseudomonadati</taxon>
        <taxon>Bacteroidota</taxon>
        <taxon>Sphingobacteriia</taxon>
        <taxon>Sphingobacteriales</taxon>
        <taxon>Sphingobacteriaceae</taxon>
        <taxon>Sphingobacterium</taxon>
    </lineage>
</organism>
<keyword evidence="3" id="KW-1185">Reference proteome</keyword>
<dbReference type="PANTHER" id="PTHR39323">
    <property type="entry name" value="BLR1149 PROTEIN"/>
    <property type="match status" value="1"/>
</dbReference>